<dbReference type="SMART" id="SM00739">
    <property type="entry name" value="KOW"/>
    <property type="match status" value="1"/>
</dbReference>
<dbReference type="Proteomes" id="UP000024842">
    <property type="component" value="Unassembled WGS sequence"/>
</dbReference>
<evidence type="ECO:0000256" key="4">
    <source>
        <dbReference type="ARBA" id="ARBA00035206"/>
    </source>
</evidence>
<dbReference type="GO" id="GO:0005840">
    <property type="term" value="C:ribosome"/>
    <property type="evidence" value="ECO:0007669"/>
    <property type="project" value="UniProtKB-KW"/>
</dbReference>
<dbReference type="InterPro" id="IPR041988">
    <property type="entry name" value="Ribosomal_uL24_KOW"/>
</dbReference>
<dbReference type="GO" id="GO:0019843">
    <property type="term" value="F:rRNA binding"/>
    <property type="evidence" value="ECO:0007669"/>
    <property type="project" value="UniProtKB-UniRule"/>
</dbReference>
<dbReference type="GO" id="GO:0003735">
    <property type="term" value="F:structural constituent of ribosome"/>
    <property type="evidence" value="ECO:0007669"/>
    <property type="project" value="InterPro"/>
</dbReference>
<dbReference type="Gene3D" id="2.30.30.30">
    <property type="match status" value="1"/>
</dbReference>
<dbReference type="InterPro" id="IPR005824">
    <property type="entry name" value="KOW"/>
</dbReference>
<keyword evidence="8" id="KW-1185">Reference proteome</keyword>
<dbReference type="InterPro" id="IPR014722">
    <property type="entry name" value="Rib_uL2_dom2"/>
</dbReference>
<name>A0A023DXD4_9PROT</name>
<evidence type="ECO:0000256" key="1">
    <source>
        <dbReference type="ARBA" id="ARBA00010618"/>
    </source>
</evidence>
<gene>
    <name evidence="5" type="primary">rplX</name>
    <name evidence="7" type="ORF">HE1_00348</name>
</gene>
<dbReference type="SUPFAM" id="SSF50104">
    <property type="entry name" value="Translation proteins SH3-like domain"/>
    <property type="match status" value="1"/>
</dbReference>
<evidence type="ECO:0000256" key="5">
    <source>
        <dbReference type="HAMAP-Rule" id="MF_01326"/>
    </source>
</evidence>
<dbReference type="NCBIfam" id="TIGR01079">
    <property type="entry name" value="rplX_bact"/>
    <property type="match status" value="1"/>
</dbReference>
<dbReference type="Pfam" id="PF17136">
    <property type="entry name" value="ribosomal_L24"/>
    <property type="match status" value="1"/>
</dbReference>
<dbReference type="CDD" id="cd06089">
    <property type="entry name" value="KOW_RPL26"/>
    <property type="match status" value="1"/>
</dbReference>
<keyword evidence="3 5" id="KW-0687">Ribonucleoprotein</keyword>
<dbReference type="HAMAP" id="MF_01326_B">
    <property type="entry name" value="Ribosomal_uL24_B"/>
    <property type="match status" value="1"/>
</dbReference>
<feature type="domain" description="KOW" evidence="6">
    <location>
        <begin position="6"/>
        <end position="33"/>
    </location>
</feature>
<evidence type="ECO:0000259" key="6">
    <source>
        <dbReference type="SMART" id="SM00739"/>
    </source>
</evidence>
<reference evidence="7 8" key="1">
    <citation type="journal article" date="2014" name="FEMS Microbiol. Lett.">
        <title>Draft genome sequences of three Holospora species (Holospora obtusa, Holospora undulata, and Holospora elegans), endonuclear symbiotic bacteria of the ciliate Paramecium caudatum.</title>
        <authorList>
            <person name="Dohra H."/>
            <person name="Tanaka K."/>
            <person name="Suzuki T."/>
            <person name="Fujishima M."/>
            <person name="Suzuki H."/>
        </authorList>
    </citation>
    <scope>NUCLEOTIDE SEQUENCE [LARGE SCALE GENOMIC DNA]</scope>
    <source>
        <strain evidence="7 8">E1</strain>
    </source>
</reference>
<comment type="function">
    <text evidence="5">One of two assembly initiator proteins, it binds directly to the 5'-end of the 23S rRNA, where it nucleates assembly of the 50S subunit.</text>
</comment>
<dbReference type="RefSeq" id="WP_006299157.1">
    <property type="nucleotide sequence ID" value="NZ_BAUP01000056.1"/>
</dbReference>
<accession>A0A023DXD4</accession>
<dbReference type="Pfam" id="PF00467">
    <property type="entry name" value="KOW"/>
    <property type="match status" value="1"/>
</dbReference>
<dbReference type="GO" id="GO:0006412">
    <property type="term" value="P:translation"/>
    <property type="evidence" value="ECO:0007669"/>
    <property type="project" value="UniProtKB-UniRule"/>
</dbReference>
<dbReference type="PANTHER" id="PTHR12903">
    <property type="entry name" value="MITOCHONDRIAL RIBOSOMAL PROTEIN L24"/>
    <property type="match status" value="1"/>
</dbReference>
<comment type="function">
    <text evidence="5">One of the proteins that surrounds the polypeptide exit tunnel on the outside of the subunit.</text>
</comment>
<evidence type="ECO:0000313" key="8">
    <source>
        <dbReference type="Proteomes" id="UP000024842"/>
    </source>
</evidence>
<dbReference type="EMBL" id="BAUP01000056">
    <property type="protein sequence ID" value="GAJ46028.1"/>
    <property type="molecule type" value="Genomic_DNA"/>
</dbReference>
<dbReference type="InterPro" id="IPR003256">
    <property type="entry name" value="Ribosomal_uL24"/>
</dbReference>
<dbReference type="AlphaFoldDB" id="A0A023DXD4"/>
<evidence type="ECO:0000256" key="2">
    <source>
        <dbReference type="ARBA" id="ARBA00022980"/>
    </source>
</evidence>
<keyword evidence="2 5" id="KW-0689">Ribosomal protein</keyword>
<dbReference type="GO" id="GO:1990904">
    <property type="term" value="C:ribonucleoprotein complex"/>
    <property type="evidence" value="ECO:0007669"/>
    <property type="project" value="UniProtKB-KW"/>
</dbReference>
<comment type="similarity">
    <text evidence="1 5">Belongs to the universal ribosomal protein uL24 family.</text>
</comment>
<evidence type="ECO:0000313" key="7">
    <source>
        <dbReference type="EMBL" id="GAJ46028.1"/>
    </source>
</evidence>
<keyword evidence="5" id="KW-0699">rRNA-binding</keyword>
<protein>
    <recommendedName>
        <fullName evidence="4 5">Large ribosomal subunit protein uL24</fullName>
    </recommendedName>
</protein>
<dbReference type="InterPro" id="IPR008991">
    <property type="entry name" value="Translation_prot_SH3-like_sf"/>
</dbReference>
<comment type="caution">
    <text evidence="7">The sequence shown here is derived from an EMBL/GenBank/DDBJ whole genome shotgun (WGS) entry which is preliminary data.</text>
</comment>
<sequence>MKDKCKIKKGDIVVLISGRDKGIKGAVLEIDYTRQRVLVENSGEVLRHTKPSSKYPDGGIVKKNLGVHWSNVMILDPAFKDSASEYCSREVLTRIGFKFDEKGEKFRYAKRSGEFIGRVR</sequence>
<keyword evidence="5" id="KW-0694">RNA-binding</keyword>
<dbReference type="InterPro" id="IPR057264">
    <property type="entry name" value="Ribosomal_uL24_C"/>
</dbReference>
<proteinExistence type="inferred from homology"/>
<organism evidence="7 8">
    <name type="scientific">Holospora elegans E1</name>
    <dbReference type="NCBI Taxonomy" id="1427503"/>
    <lineage>
        <taxon>Bacteria</taxon>
        <taxon>Pseudomonadati</taxon>
        <taxon>Pseudomonadota</taxon>
        <taxon>Alphaproteobacteria</taxon>
        <taxon>Holosporales</taxon>
        <taxon>Holosporaceae</taxon>
        <taxon>Holospora</taxon>
    </lineage>
</organism>
<evidence type="ECO:0000256" key="3">
    <source>
        <dbReference type="ARBA" id="ARBA00023274"/>
    </source>
</evidence>
<dbReference type="STRING" id="1427503.HE1_00348"/>
<comment type="subunit">
    <text evidence="5">Part of the 50S ribosomal subunit.</text>
</comment>